<proteinExistence type="predicted"/>
<comment type="caution">
    <text evidence="1">The sequence shown here is derived from an EMBL/GenBank/DDBJ whole genome shotgun (WGS) entry which is preliminary data.</text>
</comment>
<accession>A0A834LT93</accession>
<reference evidence="1" key="1">
    <citation type="submission" date="2019-11" db="EMBL/GenBank/DDBJ databases">
        <authorList>
            <person name="Liu Y."/>
            <person name="Hou J."/>
            <person name="Li T.-Q."/>
            <person name="Guan C.-H."/>
            <person name="Wu X."/>
            <person name="Wu H.-Z."/>
            <person name="Ling F."/>
            <person name="Zhang R."/>
            <person name="Shi X.-G."/>
            <person name="Ren J.-P."/>
            <person name="Chen E.-F."/>
            <person name="Sun J.-M."/>
        </authorList>
    </citation>
    <scope>NUCLEOTIDE SEQUENCE</scope>
    <source>
        <strain evidence="1">Adult_tree_wgs_1</strain>
        <tissue evidence="1">Leaves</tissue>
    </source>
</reference>
<keyword evidence="2" id="KW-1185">Reference proteome</keyword>
<sequence length="70" mass="7896">MRDKLTADATPNLSLAYFLRDVAGGAVIVKKPRGVLFGLSGKEFYIRAQRVELQIHFFKDAFIEALQQPE</sequence>
<dbReference type="EMBL" id="WJXA01000002">
    <property type="protein sequence ID" value="KAF7149487.1"/>
    <property type="molecule type" value="Genomic_DNA"/>
</dbReference>
<protein>
    <submittedName>
        <fullName evidence="1">Uncharacterized protein</fullName>
    </submittedName>
</protein>
<organism evidence="1 2">
    <name type="scientific">Rhododendron simsii</name>
    <name type="common">Sims's rhododendron</name>
    <dbReference type="NCBI Taxonomy" id="118357"/>
    <lineage>
        <taxon>Eukaryota</taxon>
        <taxon>Viridiplantae</taxon>
        <taxon>Streptophyta</taxon>
        <taxon>Embryophyta</taxon>
        <taxon>Tracheophyta</taxon>
        <taxon>Spermatophyta</taxon>
        <taxon>Magnoliopsida</taxon>
        <taxon>eudicotyledons</taxon>
        <taxon>Gunneridae</taxon>
        <taxon>Pentapetalae</taxon>
        <taxon>asterids</taxon>
        <taxon>Ericales</taxon>
        <taxon>Ericaceae</taxon>
        <taxon>Ericoideae</taxon>
        <taxon>Rhodoreae</taxon>
        <taxon>Rhododendron</taxon>
    </lineage>
</organism>
<evidence type="ECO:0000313" key="2">
    <source>
        <dbReference type="Proteomes" id="UP000626092"/>
    </source>
</evidence>
<dbReference type="AlphaFoldDB" id="A0A834LT93"/>
<gene>
    <name evidence="1" type="ORF">RHSIM_Rhsim02G0102800</name>
</gene>
<name>A0A834LT93_RHOSS</name>
<evidence type="ECO:0000313" key="1">
    <source>
        <dbReference type="EMBL" id="KAF7149487.1"/>
    </source>
</evidence>
<dbReference type="Proteomes" id="UP000626092">
    <property type="component" value="Unassembled WGS sequence"/>
</dbReference>